<sequence length="119" mass="13389">MLSCTHGVFVNPSCIPGTPHMGQIGLFFHYIVNEQIPRLCQPTHPRCFLFLLNEELGSVCWYGVGALHHYAMVKSLPKRSSSSGFFSLTCAHKAARERQQQVILVHFLEIFFVVGINQA</sequence>
<evidence type="ECO:0000313" key="1">
    <source>
        <dbReference type="EMBL" id="MEQ2191845.1"/>
    </source>
</evidence>
<name>A0ABV0Q7R8_9TELE</name>
<keyword evidence="2" id="KW-1185">Reference proteome</keyword>
<dbReference type="EMBL" id="JAHRIN010001341">
    <property type="protein sequence ID" value="MEQ2191845.1"/>
    <property type="molecule type" value="Genomic_DNA"/>
</dbReference>
<evidence type="ECO:0000313" key="2">
    <source>
        <dbReference type="Proteomes" id="UP001434883"/>
    </source>
</evidence>
<comment type="caution">
    <text evidence="1">The sequence shown here is derived from an EMBL/GenBank/DDBJ whole genome shotgun (WGS) entry which is preliminary data.</text>
</comment>
<protein>
    <submittedName>
        <fullName evidence="1">Uncharacterized protein</fullName>
    </submittedName>
</protein>
<accession>A0ABV0Q7R8</accession>
<proteinExistence type="predicted"/>
<dbReference type="Proteomes" id="UP001434883">
    <property type="component" value="Unassembled WGS sequence"/>
</dbReference>
<gene>
    <name evidence="1" type="ORF">XENOCAPTIV_003327</name>
</gene>
<reference evidence="1 2" key="1">
    <citation type="submission" date="2021-06" db="EMBL/GenBank/DDBJ databases">
        <authorList>
            <person name="Palmer J.M."/>
        </authorList>
    </citation>
    <scope>NUCLEOTIDE SEQUENCE [LARGE SCALE GENOMIC DNA]</scope>
    <source>
        <strain evidence="1 2">XC_2019</strain>
        <tissue evidence="1">Muscle</tissue>
    </source>
</reference>
<organism evidence="1 2">
    <name type="scientific">Xenoophorus captivus</name>
    <dbReference type="NCBI Taxonomy" id="1517983"/>
    <lineage>
        <taxon>Eukaryota</taxon>
        <taxon>Metazoa</taxon>
        <taxon>Chordata</taxon>
        <taxon>Craniata</taxon>
        <taxon>Vertebrata</taxon>
        <taxon>Euteleostomi</taxon>
        <taxon>Actinopterygii</taxon>
        <taxon>Neopterygii</taxon>
        <taxon>Teleostei</taxon>
        <taxon>Neoteleostei</taxon>
        <taxon>Acanthomorphata</taxon>
        <taxon>Ovalentaria</taxon>
        <taxon>Atherinomorphae</taxon>
        <taxon>Cyprinodontiformes</taxon>
        <taxon>Goodeidae</taxon>
        <taxon>Xenoophorus</taxon>
    </lineage>
</organism>